<feature type="compositionally biased region" description="Acidic residues" evidence="1">
    <location>
        <begin position="316"/>
        <end position="341"/>
    </location>
</feature>
<accession>A0A6G1HUT1</accession>
<feature type="compositionally biased region" description="Acidic residues" evidence="1">
    <location>
        <begin position="416"/>
        <end position="426"/>
    </location>
</feature>
<feature type="region of interest" description="Disordered" evidence="1">
    <location>
        <begin position="42"/>
        <end position="61"/>
    </location>
</feature>
<feature type="region of interest" description="Disordered" evidence="1">
    <location>
        <begin position="114"/>
        <end position="469"/>
    </location>
</feature>
<organism evidence="3 4">
    <name type="scientific">Trichodelitschia bisporula</name>
    <dbReference type="NCBI Taxonomy" id="703511"/>
    <lineage>
        <taxon>Eukaryota</taxon>
        <taxon>Fungi</taxon>
        <taxon>Dikarya</taxon>
        <taxon>Ascomycota</taxon>
        <taxon>Pezizomycotina</taxon>
        <taxon>Dothideomycetes</taxon>
        <taxon>Dothideomycetes incertae sedis</taxon>
        <taxon>Phaeotrichales</taxon>
        <taxon>Phaeotrichaceae</taxon>
        <taxon>Trichodelitschia</taxon>
    </lineage>
</organism>
<dbReference type="Proteomes" id="UP000799640">
    <property type="component" value="Unassembled WGS sequence"/>
</dbReference>
<dbReference type="InterPro" id="IPR019194">
    <property type="entry name" value="Tscrpt_elong_fac_Eaf_N"/>
</dbReference>
<feature type="domain" description="Transcription elongation factor Eaf N-terminal" evidence="2">
    <location>
        <begin position="20"/>
        <end position="119"/>
    </location>
</feature>
<dbReference type="EMBL" id="ML996697">
    <property type="protein sequence ID" value="KAF2399597.1"/>
    <property type="molecule type" value="Genomic_DNA"/>
</dbReference>
<feature type="compositionally biased region" description="Acidic residues" evidence="1">
    <location>
        <begin position="399"/>
        <end position="408"/>
    </location>
</feature>
<feature type="compositionally biased region" description="Acidic residues" evidence="1">
    <location>
        <begin position="459"/>
        <end position="469"/>
    </location>
</feature>
<dbReference type="AlphaFoldDB" id="A0A6G1HUT1"/>
<feature type="compositionally biased region" description="Polar residues" evidence="1">
    <location>
        <begin position="114"/>
        <end position="123"/>
    </location>
</feature>
<reference evidence="3" key="1">
    <citation type="journal article" date="2020" name="Stud. Mycol.">
        <title>101 Dothideomycetes genomes: a test case for predicting lifestyles and emergence of pathogens.</title>
        <authorList>
            <person name="Haridas S."/>
            <person name="Albert R."/>
            <person name="Binder M."/>
            <person name="Bloem J."/>
            <person name="Labutti K."/>
            <person name="Salamov A."/>
            <person name="Andreopoulos B."/>
            <person name="Baker S."/>
            <person name="Barry K."/>
            <person name="Bills G."/>
            <person name="Bluhm B."/>
            <person name="Cannon C."/>
            <person name="Castanera R."/>
            <person name="Culley D."/>
            <person name="Daum C."/>
            <person name="Ezra D."/>
            <person name="Gonzalez J."/>
            <person name="Henrissat B."/>
            <person name="Kuo A."/>
            <person name="Liang C."/>
            <person name="Lipzen A."/>
            <person name="Lutzoni F."/>
            <person name="Magnuson J."/>
            <person name="Mondo S."/>
            <person name="Nolan M."/>
            <person name="Ohm R."/>
            <person name="Pangilinan J."/>
            <person name="Park H.-J."/>
            <person name="Ramirez L."/>
            <person name="Alfaro M."/>
            <person name="Sun H."/>
            <person name="Tritt A."/>
            <person name="Yoshinaga Y."/>
            <person name="Zwiers L.-H."/>
            <person name="Turgeon B."/>
            <person name="Goodwin S."/>
            <person name="Spatafora J."/>
            <person name="Crous P."/>
            <person name="Grigoriev I."/>
        </authorList>
    </citation>
    <scope>NUCLEOTIDE SEQUENCE</scope>
    <source>
        <strain evidence="3">CBS 262.69</strain>
    </source>
</reference>
<feature type="compositionally biased region" description="Acidic residues" evidence="1">
    <location>
        <begin position="287"/>
        <end position="305"/>
    </location>
</feature>
<proteinExistence type="predicted"/>
<feature type="compositionally biased region" description="Basic and acidic residues" evidence="1">
    <location>
        <begin position="381"/>
        <end position="393"/>
    </location>
</feature>
<sequence length="469" mass="49817">MSSSPSSAAPGLDPYKPGRYTIKLGESITNKNEASNIYTSIRYNHKPPIPPSNPPRTTTLTATSPISLSITDGAEEPHTYTGTRHSSSRSYVVVFDEPARTATLERLPHAFTFNLKSSPTGTKYPQLKPRTSETSTNAGSDHDTGSSGDDGDADPNNPYDVRNVLRTWPGTPKSMTPSAAPTPVLAPKPKTLDKAPLPSKPRPAPRVKAKGDPLRPAPRAKAASPEPSAPTKSEAKNARPPIPSVRLDRRASTRPGDTNKGLSLPGPGRKAKAAEPKFKSEEFVRESDEDADADADADADDEDMEAQILAGLSSVSDDEVDAEGEEDFEMDDGDGGLEIDMGDAPPKQTRKLVLPHGGPATGPISLHSAANSPGSGLLTPRKREESREVRIDFGFENGTAEDEEDVDGDVVMGGSEDGEGEEDVDVEPIALGSPVHQAYGEQEEVEDPLEAALLQEFGAGEESEESEAE</sequence>
<name>A0A6G1HUT1_9PEZI</name>
<dbReference type="Pfam" id="PF09816">
    <property type="entry name" value="EAF"/>
    <property type="match status" value="1"/>
</dbReference>
<feature type="compositionally biased region" description="Basic and acidic residues" evidence="1">
    <location>
        <begin position="272"/>
        <end position="286"/>
    </location>
</feature>
<evidence type="ECO:0000313" key="4">
    <source>
        <dbReference type="Proteomes" id="UP000799640"/>
    </source>
</evidence>
<evidence type="ECO:0000256" key="1">
    <source>
        <dbReference type="SAM" id="MobiDB-lite"/>
    </source>
</evidence>
<evidence type="ECO:0000313" key="3">
    <source>
        <dbReference type="EMBL" id="KAF2399597.1"/>
    </source>
</evidence>
<evidence type="ECO:0000259" key="2">
    <source>
        <dbReference type="Pfam" id="PF09816"/>
    </source>
</evidence>
<gene>
    <name evidence="3" type="ORF">EJ06DRAFT_549644</name>
</gene>
<keyword evidence="4" id="KW-1185">Reference proteome</keyword>
<dbReference type="OrthoDB" id="125903at2759"/>
<protein>
    <recommendedName>
        <fullName evidence="2">Transcription elongation factor Eaf N-terminal domain-containing protein</fullName>
    </recommendedName>
</protein>